<evidence type="ECO:0000259" key="1">
    <source>
        <dbReference type="Pfam" id="PF13751"/>
    </source>
</evidence>
<dbReference type="PANTHER" id="PTHR33408">
    <property type="entry name" value="TRANSPOSASE"/>
    <property type="match status" value="1"/>
</dbReference>
<feature type="domain" description="Transposase DDE" evidence="1">
    <location>
        <begin position="4"/>
        <end position="67"/>
    </location>
</feature>
<accession>A0AAX2J758</accession>
<proteinExistence type="predicted"/>
<dbReference type="Proteomes" id="UP000249008">
    <property type="component" value="Chromosome 1"/>
</dbReference>
<gene>
    <name evidence="2" type="ORF">NCTC12112_00201</name>
</gene>
<dbReference type="EMBL" id="LS483487">
    <property type="protein sequence ID" value="SQI99669.1"/>
    <property type="molecule type" value="Genomic_DNA"/>
</dbReference>
<organism evidence="2 3">
    <name type="scientific">Fusobacterium ulcerans</name>
    <dbReference type="NCBI Taxonomy" id="861"/>
    <lineage>
        <taxon>Bacteria</taxon>
        <taxon>Fusobacteriati</taxon>
        <taxon>Fusobacteriota</taxon>
        <taxon>Fusobacteriia</taxon>
        <taxon>Fusobacteriales</taxon>
        <taxon>Fusobacteriaceae</taxon>
        <taxon>Fusobacterium</taxon>
    </lineage>
</organism>
<evidence type="ECO:0000313" key="2">
    <source>
        <dbReference type="EMBL" id="SQI99669.1"/>
    </source>
</evidence>
<sequence>MRLSNKSKENVSSDYGKQLRMNRSIQVEGAFAVLKEDMKLRKLKVRSKKSVLREICLFCIAYNFNRYLSRNINNRLGTTLHSLKVA</sequence>
<name>A0AAX2J758_9FUSO</name>
<protein>
    <recommendedName>
        <fullName evidence="1">Transposase DDE domain-containing protein</fullName>
    </recommendedName>
</protein>
<reference evidence="2 3" key="1">
    <citation type="submission" date="2018-06" db="EMBL/GenBank/DDBJ databases">
        <authorList>
            <consortium name="Pathogen Informatics"/>
            <person name="Doyle S."/>
        </authorList>
    </citation>
    <scope>NUCLEOTIDE SEQUENCE [LARGE SCALE GENOMIC DNA]</scope>
    <source>
        <strain evidence="2 3">NCTC12112</strain>
    </source>
</reference>
<evidence type="ECO:0000313" key="3">
    <source>
        <dbReference type="Proteomes" id="UP000249008"/>
    </source>
</evidence>
<dbReference type="PANTHER" id="PTHR33408:SF2">
    <property type="entry name" value="TRANSPOSASE DDE DOMAIN-CONTAINING PROTEIN"/>
    <property type="match status" value="1"/>
</dbReference>
<dbReference type="InterPro" id="IPR025668">
    <property type="entry name" value="Tnp_DDE_dom"/>
</dbReference>
<dbReference type="AlphaFoldDB" id="A0AAX2J758"/>
<dbReference type="Pfam" id="PF13751">
    <property type="entry name" value="DDE_Tnp_1_6"/>
    <property type="match status" value="1"/>
</dbReference>